<dbReference type="GO" id="GO:0005741">
    <property type="term" value="C:mitochondrial outer membrane"/>
    <property type="evidence" value="ECO:0007669"/>
    <property type="project" value="UniProtKB-SubCell"/>
</dbReference>
<dbReference type="Pfam" id="PF01459">
    <property type="entry name" value="Porin_3"/>
    <property type="match status" value="1"/>
</dbReference>
<dbReference type="InterPro" id="IPR037930">
    <property type="entry name" value="Tom40"/>
</dbReference>
<organism evidence="1 2">
    <name type="scientific">Aureococcus anophagefferens</name>
    <name type="common">Harmful bloom alga</name>
    <dbReference type="NCBI Taxonomy" id="44056"/>
    <lineage>
        <taxon>Eukaryota</taxon>
        <taxon>Sar</taxon>
        <taxon>Stramenopiles</taxon>
        <taxon>Ochrophyta</taxon>
        <taxon>Pelagophyceae</taxon>
        <taxon>Pelagomonadales</taxon>
        <taxon>Pelagomonadaceae</taxon>
        <taxon>Aureococcus</taxon>
    </lineage>
</organism>
<dbReference type="GO" id="GO:0008320">
    <property type="term" value="F:protein transmembrane transporter activity"/>
    <property type="evidence" value="ECO:0007669"/>
    <property type="project" value="InterPro"/>
</dbReference>
<accession>A0ABR1FIM7</accession>
<dbReference type="PANTHER" id="PTHR10802">
    <property type="entry name" value="MITOCHONDRIAL IMPORT RECEPTOR SUBUNIT TOM40"/>
    <property type="match status" value="1"/>
</dbReference>
<proteinExistence type="predicted"/>
<keyword evidence="2" id="KW-1185">Reference proteome</keyword>
<dbReference type="KEGG" id="aaf:AURANDRAFT_69596"/>
<protein>
    <submittedName>
        <fullName evidence="1">Mitochondrial protein translocase</fullName>
    </submittedName>
</protein>
<evidence type="ECO:0000313" key="2">
    <source>
        <dbReference type="Proteomes" id="UP001363151"/>
    </source>
</evidence>
<dbReference type="GO" id="GO:0030150">
    <property type="term" value="P:protein import into mitochondrial matrix"/>
    <property type="evidence" value="ECO:0007669"/>
    <property type="project" value="InterPro"/>
</dbReference>
<sequence length="314" mass="33023">MGASQSARCLGALDEPEKKLKAPGQYERLHDDAKRVTAVNTFEGAKFEVAKPLTPTFALNHNFWLGGSYYPNANQHYKFGATVGDNERVCMASLDQYGTLEGQFYGVVAGALQGKFIFNLPKDPKGFVAVLDADYGGATHSAQLKVAQNIHGVAGPHCGCAYMQAVTPRWSLGGEGACALAGPSATASFAAKYAGKKWTGVAAATRSGSGAIADQLAFSYARVVSPQRVTLGAELVVQAGGEATYAAGAEFALKQSRVNVAVDGNGKMASVVETQLSPAAKLTFSADMQLGYNDAEPGKHRDHFKFGYALQIGQ</sequence>
<dbReference type="Gene3D" id="2.40.160.10">
    <property type="entry name" value="Porin"/>
    <property type="match status" value="1"/>
</dbReference>
<dbReference type="Proteomes" id="UP001363151">
    <property type="component" value="Unassembled WGS sequence"/>
</dbReference>
<evidence type="ECO:0000313" key="1">
    <source>
        <dbReference type="EMBL" id="KAK7231525.1"/>
    </source>
</evidence>
<gene>
    <name evidence="1" type="primary">TOMM40L</name>
    <name evidence="1" type="ORF">SO694_0025104</name>
</gene>
<dbReference type="InterPro" id="IPR027246">
    <property type="entry name" value="Porin_Euk/Tom40"/>
</dbReference>
<comment type="caution">
    <text evidence="1">The sequence shown here is derived from an EMBL/GenBank/DDBJ whole genome shotgun (WGS) entry which is preliminary data.</text>
</comment>
<dbReference type="EMBL" id="JBBJCI010000399">
    <property type="protein sequence ID" value="KAK7231525.1"/>
    <property type="molecule type" value="Genomic_DNA"/>
</dbReference>
<name>A0ABR1FIM7_AURAN</name>
<reference evidence="1 2" key="1">
    <citation type="submission" date="2024-03" db="EMBL/GenBank/DDBJ databases">
        <title>Aureococcus anophagefferens CCMP1851 and Kratosvirus quantuckense: Draft genome of a second virus-susceptible host strain in the model system.</title>
        <authorList>
            <person name="Chase E."/>
            <person name="Truchon A.R."/>
            <person name="Schepens W."/>
            <person name="Wilhelm S.W."/>
        </authorList>
    </citation>
    <scope>NUCLEOTIDE SEQUENCE [LARGE SCALE GENOMIC DNA]</scope>
    <source>
        <strain evidence="1 2">CCMP1851</strain>
    </source>
</reference>
<dbReference type="InterPro" id="IPR023614">
    <property type="entry name" value="Porin_dom_sf"/>
</dbReference>